<evidence type="ECO:0000256" key="3">
    <source>
        <dbReference type="ARBA" id="ARBA00022737"/>
    </source>
</evidence>
<dbReference type="InterPro" id="IPR017907">
    <property type="entry name" value="Znf_RING_CS"/>
</dbReference>
<keyword evidence="6" id="KW-0862">Zinc</keyword>
<reference evidence="9 10" key="1">
    <citation type="submission" date="2019-04" db="EMBL/GenBank/DDBJ databases">
        <title>Comparative genomics and transcriptomics to analyze fruiting body development in filamentous ascomycetes.</title>
        <authorList>
            <consortium name="DOE Joint Genome Institute"/>
            <person name="Lutkenhaus R."/>
            <person name="Traeger S."/>
            <person name="Breuer J."/>
            <person name="Kuo A."/>
            <person name="Lipzen A."/>
            <person name="Pangilinan J."/>
            <person name="Dilworth D."/>
            <person name="Sandor L."/>
            <person name="Poggeler S."/>
            <person name="Barry K."/>
            <person name="Grigoriev I.V."/>
            <person name="Nowrousian M."/>
        </authorList>
    </citation>
    <scope>NUCLEOTIDE SEQUENCE [LARGE SCALE GENOMIC DNA]</scope>
    <source>
        <strain evidence="9 10">CBS 389.68</strain>
    </source>
</reference>
<feature type="region of interest" description="Disordered" evidence="7">
    <location>
        <begin position="19"/>
        <end position="65"/>
    </location>
</feature>
<dbReference type="STRING" id="341454.A0A4S2MHP4"/>
<evidence type="ECO:0000256" key="7">
    <source>
        <dbReference type="SAM" id="MobiDB-lite"/>
    </source>
</evidence>
<dbReference type="PANTHER" id="PTHR11685">
    <property type="entry name" value="RBR FAMILY RING FINGER AND IBR DOMAIN-CONTAINING"/>
    <property type="match status" value="1"/>
</dbReference>
<evidence type="ECO:0000259" key="8">
    <source>
        <dbReference type="PROSITE" id="PS51873"/>
    </source>
</evidence>
<feature type="domain" description="RING-type" evidence="8">
    <location>
        <begin position="66"/>
        <end position="252"/>
    </location>
</feature>
<accession>A0A4S2MHP4</accession>
<dbReference type="Gene3D" id="1.20.120.1750">
    <property type="match status" value="1"/>
</dbReference>
<dbReference type="CDD" id="cd22584">
    <property type="entry name" value="Rcat_RBR_unk"/>
    <property type="match status" value="1"/>
</dbReference>
<dbReference type="PROSITE" id="PS51873">
    <property type="entry name" value="TRIAD"/>
    <property type="match status" value="1"/>
</dbReference>
<dbReference type="InterPro" id="IPR031127">
    <property type="entry name" value="E3_UB_ligase_RBR"/>
</dbReference>
<dbReference type="GO" id="GO:0008270">
    <property type="term" value="F:zinc ion binding"/>
    <property type="evidence" value="ECO:0007669"/>
    <property type="project" value="UniProtKB-KW"/>
</dbReference>
<feature type="compositionally biased region" description="Low complexity" evidence="7">
    <location>
        <begin position="34"/>
        <end position="56"/>
    </location>
</feature>
<evidence type="ECO:0000313" key="10">
    <source>
        <dbReference type="Proteomes" id="UP000298138"/>
    </source>
</evidence>
<dbReference type="GO" id="GO:0016567">
    <property type="term" value="P:protein ubiquitination"/>
    <property type="evidence" value="ECO:0007669"/>
    <property type="project" value="InterPro"/>
</dbReference>
<dbReference type="InterPro" id="IPR044066">
    <property type="entry name" value="TRIAD_supradom"/>
</dbReference>
<keyword evidence="3" id="KW-0677">Repeat</keyword>
<evidence type="ECO:0000313" key="9">
    <source>
        <dbReference type="EMBL" id="TGZ76386.1"/>
    </source>
</evidence>
<keyword evidence="10" id="KW-1185">Reference proteome</keyword>
<dbReference type="AlphaFoldDB" id="A0A4S2MHP4"/>
<keyword evidence="4" id="KW-0863">Zinc-finger</keyword>
<sequence length="329" mass="37294">MLKAWTRIDVDKEDSLCTVSTSHKDNSASARGLTPAASSRPSTSTSTSQSSSARQTLPSPLPRRQPVPSCNTCLNPIRGSLPIKPNCSHTFCDPCAREHFTRATTNESLYPPSCCGKPIPFVRVFHCLTSSERTRFRRAQLEFASTDRTYCSNLCCGVFIQSGKELAVCPFCKSRSCGHCKRAEHPDIDCPEDTQLQKVLRLAERKGWKRCPRCRTMVEMRSGCYHITCKCSAEWCYLCSAPWKTCACSQWQEANLLTPRVVDRRIVRNSRVDPDGCQHSRKWWREQGRNSYTCAFCGETMYWYILSCRGTNCGILACRDCRGYFPLRL</sequence>
<dbReference type="Proteomes" id="UP000298138">
    <property type="component" value="Unassembled WGS sequence"/>
</dbReference>
<dbReference type="SUPFAM" id="SSF57850">
    <property type="entry name" value="RING/U-box"/>
    <property type="match status" value="2"/>
</dbReference>
<evidence type="ECO:0000256" key="1">
    <source>
        <dbReference type="ARBA" id="ARBA00022679"/>
    </source>
</evidence>
<evidence type="ECO:0000256" key="4">
    <source>
        <dbReference type="ARBA" id="ARBA00022771"/>
    </source>
</evidence>
<dbReference type="PROSITE" id="PS00518">
    <property type="entry name" value="ZF_RING_1"/>
    <property type="match status" value="1"/>
</dbReference>
<dbReference type="InParanoid" id="A0A4S2MHP4"/>
<proteinExistence type="predicted"/>
<keyword evidence="5" id="KW-0833">Ubl conjugation pathway</keyword>
<dbReference type="EMBL" id="ML220181">
    <property type="protein sequence ID" value="TGZ76386.1"/>
    <property type="molecule type" value="Genomic_DNA"/>
</dbReference>
<organism evidence="9 10">
    <name type="scientific">Ascodesmis nigricans</name>
    <dbReference type="NCBI Taxonomy" id="341454"/>
    <lineage>
        <taxon>Eukaryota</taxon>
        <taxon>Fungi</taxon>
        <taxon>Dikarya</taxon>
        <taxon>Ascomycota</taxon>
        <taxon>Pezizomycotina</taxon>
        <taxon>Pezizomycetes</taxon>
        <taxon>Pezizales</taxon>
        <taxon>Ascodesmidaceae</taxon>
        <taxon>Ascodesmis</taxon>
    </lineage>
</organism>
<keyword evidence="2" id="KW-0479">Metal-binding</keyword>
<name>A0A4S2MHP4_9PEZI</name>
<evidence type="ECO:0000256" key="5">
    <source>
        <dbReference type="ARBA" id="ARBA00022786"/>
    </source>
</evidence>
<keyword evidence="1" id="KW-0808">Transferase</keyword>
<gene>
    <name evidence="9" type="ORF">EX30DRAFT_312524</name>
</gene>
<dbReference type="GO" id="GO:0004842">
    <property type="term" value="F:ubiquitin-protein transferase activity"/>
    <property type="evidence" value="ECO:0007669"/>
    <property type="project" value="InterPro"/>
</dbReference>
<evidence type="ECO:0000256" key="6">
    <source>
        <dbReference type="ARBA" id="ARBA00022833"/>
    </source>
</evidence>
<dbReference type="OrthoDB" id="9977870at2759"/>
<protein>
    <recommendedName>
        <fullName evidence="8">RING-type domain-containing protein</fullName>
    </recommendedName>
</protein>
<evidence type="ECO:0000256" key="2">
    <source>
        <dbReference type="ARBA" id="ARBA00022723"/>
    </source>
</evidence>